<dbReference type="GO" id="GO:0016671">
    <property type="term" value="F:oxidoreductase activity, acting on a sulfur group of donors, disulfide as acceptor"/>
    <property type="evidence" value="ECO:0007669"/>
    <property type="project" value="UniProtKB-ARBA"/>
</dbReference>
<proteinExistence type="inferred from homology"/>
<keyword evidence="10" id="KW-1185">Reference proteome</keyword>
<dbReference type="InterPro" id="IPR013766">
    <property type="entry name" value="Thioredoxin_domain"/>
</dbReference>
<evidence type="ECO:0000256" key="3">
    <source>
        <dbReference type="ARBA" id="ARBA00023157"/>
    </source>
</evidence>
<feature type="domain" description="Thioredoxin" evidence="8">
    <location>
        <begin position="1"/>
        <end position="107"/>
    </location>
</feature>
<dbReference type="Gene3D" id="3.40.30.10">
    <property type="entry name" value="Glutaredoxin"/>
    <property type="match status" value="2"/>
</dbReference>
<evidence type="ECO:0000313" key="9">
    <source>
        <dbReference type="EMBL" id="OEL28190.1"/>
    </source>
</evidence>
<evidence type="ECO:0000259" key="8">
    <source>
        <dbReference type="PROSITE" id="PS51352"/>
    </source>
</evidence>
<comment type="similarity">
    <text evidence="6">Belongs to the thioredoxin family. Plant H-type subfamily.</text>
</comment>
<protein>
    <recommendedName>
        <fullName evidence="7">Phloem sap 13 kDa protein 1</fullName>
    </recommendedName>
</protein>
<evidence type="ECO:0000256" key="2">
    <source>
        <dbReference type="ARBA" id="ARBA00022982"/>
    </source>
</evidence>
<dbReference type="PROSITE" id="PS00194">
    <property type="entry name" value="THIOREDOXIN_1"/>
    <property type="match status" value="2"/>
</dbReference>
<evidence type="ECO:0000313" key="10">
    <source>
        <dbReference type="Proteomes" id="UP000095767"/>
    </source>
</evidence>
<dbReference type="PROSITE" id="PS51352">
    <property type="entry name" value="THIOREDOXIN_2"/>
    <property type="match status" value="2"/>
</dbReference>
<dbReference type="PANTHER" id="PTHR46115">
    <property type="entry name" value="THIOREDOXIN-LIKE PROTEIN 1"/>
    <property type="match status" value="1"/>
</dbReference>
<reference evidence="9 10" key="1">
    <citation type="submission" date="2016-09" db="EMBL/GenBank/DDBJ databases">
        <title>The draft genome of Dichanthelium oligosanthes: A C3 panicoid grass species.</title>
        <authorList>
            <person name="Studer A.J."/>
            <person name="Schnable J.C."/>
            <person name="Brutnell T.P."/>
        </authorList>
    </citation>
    <scope>NUCLEOTIDE SEQUENCE [LARGE SCALE GENOMIC DNA]</scope>
    <source>
        <strain evidence="10">cv. Kellogg 1175</strain>
        <tissue evidence="9">Leaf</tissue>
    </source>
</reference>
<accession>A0A1E5VSV0</accession>
<dbReference type="FunFam" id="3.40.30.10:FF:000104">
    <property type="entry name" value="Thioredoxin"/>
    <property type="match status" value="1"/>
</dbReference>
<evidence type="ECO:0000256" key="5">
    <source>
        <dbReference type="ARBA" id="ARBA00038337"/>
    </source>
</evidence>
<keyword evidence="3" id="KW-1015">Disulfide bond</keyword>
<comment type="similarity">
    <text evidence="5">Belongs to the thioredoxin family. Plant F-type subfamily.</text>
</comment>
<dbReference type="OrthoDB" id="10263751at2759"/>
<dbReference type="Pfam" id="PF00085">
    <property type="entry name" value="Thioredoxin"/>
    <property type="match status" value="2"/>
</dbReference>
<dbReference type="SUPFAM" id="SSF52833">
    <property type="entry name" value="Thioredoxin-like"/>
    <property type="match status" value="2"/>
</dbReference>
<organism evidence="9 10">
    <name type="scientific">Dichanthelium oligosanthes</name>
    <dbReference type="NCBI Taxonomy" id="888268"/>
    <lineage>
        <taxon>Eukaryota</taxon>
        <taxon>Viridiplantae</taxon>
        <taxon>Streptophyta</taxon>
        <taxon>Embryophyta</taxon>
        <taxon>Tracheophyta</taxon>
        <taxon>Spermatophyta</taxon>
        <taxon>Magnoliopsida</taxon>
        <taxon>Liliopsida</taxon>
        <taxon>Poales</taxon>
        <taxon>Poaceae</taxon>
        <taxon>PACMAD clade</taxon>
        <taxon>Panicoideae</taxon>
        <taxon>Panicodae</taxon>
        <taxon>Paniceae</taxon>
        <taxon>Dichantheliinae</taxon>
        <taxon>Dichanthelium</taxon>
    </lineage>
</organism>
<dbReference type="STRING" id="888268.A0A1E5VSV0"/>
<sequence>MAAEEGTVIACHTKEEFDTQMNKAKEAGKLVVIDFTASWCPPCRFIAPVFVELAKAHPHIIFLKVDVDELKEVSEQYEITAMPTFAFVKDGEKVHTIVGADKENLINTKLSISPRKEERTTMAAEEGVVIACHTKEEFDTQMNKAKEAGKLVIIDFTASWCGPCRVIAPVFVEYAKKYPHTVFLKVDVDELKEVAAEYKIEAMPTFHFIRNGEKIQTVVGARKEELVATIEKHVAATPATATASA</sequence>
<name>A0A1E5VSV0_9POAL</name>
<dbReference type="FunFam" id="3.40.30.10:FF:000245">
    <property type="entry name" value="Thioredoxin"/>
    <property type="match status" value="1"/>
</dbReference>
<dbReference type="CDD" id="cd02947">
    <property type="entry name" value="TRX_family"/>
    <property type="match status" value="2"/>
</dbReference>
<gene>
    <name evidence="9" type="ORF">BAE44_0010792</name>
</gene>
<evidence type="ECO:0000256" key="6">
    <source>
        <dbReference type="ARBA" id="ARBA00038353"/>
    </source>
</evidence>
<dbReference type="InterPro" id="IPR017937">
    <property type="entry name" value="Thioredoxin_CS"/>
</dbReference>
<dbReference type="EMBL" id="LWDX02030605">
    <property type="protein sequence ID" value="OEL28190.1"/>
    <property type="molecule type" value="Genomic_DNA"/>
</dbReference>
<dbReference type="AlphaFoldDB" id="A0A1E5VSV0"/>
<evidence type="ECO:0000256" key="1">
    <source>
        <dbReference type="ARBA" id="ARBA00022448"/>
    </source>
</evidence>
<dbReference type="PRINTS" id="PR00421">
    <property type="entry name" value="THIOREDOXIN"/>
</dbReference>
<feature type="domain" description="Thioredoxin" evidence="8">
    <location>
        <begin position="110"/>
        <end position="235"/>
    </location>
</feature>
<keyword evidence="4" id="KW-0676">Redox-active center</keyword>
<keyword evidence="2" id="KW-0249">Electron transport</keyword>
<keyword evidence="1" id="KW-0813">Transport</keyword>
<dbReference type="Proteomes" id="UP000095767">
    <property type="component" value="Unassembled WGS sequence"/>
</dbReference>
<comment type="caution">
    <text evidence="9">The sequence shown here is derived from an EMBL/GenBank/DDBJ whole genome shotgun (WGS) entry which is preliminary data.</text>
</comment>
<evidence type="ECO:0000256" key="4">
    <source>
        <dbReference type="ARBA" id="ARBA00023284"/>
    </source>
</evidence>
<dbReference type="InterPro" id="IPR036249">
    <property type="entry name" value="Thioredoxin-like_sf"/>
</dbReference>
<evidence type="ECO:0000256" key="7">
    <source>
        <dbReference type="ARBA" id="ARBA00078030"/>
    </source>
</evidence>